<protein>
    <recommendedName>
        <fullName evidence="4">DUF2834 domain-containing protein</fullName>
    </recommendedName>
</protein>
<gene>
    <name evidence="2" type="ORF">RM573_14350</name>
</gene>
<feature type="transmembrane region" description="Helical" evidence="1">
    <location>
        <begin position="35"/>
        <end position="55"/>
    </location>
</feature>
<keyword evidence="1" id="KW-0472">Membrane</keyword>
<evidence type="ECO:0000313" key="2">
    <source>
        <dbReference type="EMBL" id="MDT0604783.1"/>
    </source>
</evidence>
<evidence type="ECO:0008006" key="4">
    <source>
        <dbReference type="Google" id="ProtNLM"/>
    </source>
</evidence>
<feature type="transmembrane region" description="Helical" evidence="1">
    <location>
        <begin position="6"/>
        <end position="23"/>
    </location>
</feature>
<dbReference type="Proteomes" id="UP001266357">
    <property type="component" value="Unassembled WGS sequence"/>
</dbReference>
<keyword evidence="3" id="KW-1185">Reference proteome</keyword>
<comment type="caution">
    <text evidence="2">The sequence shown here is derived from an EMBL/GenBank/DDBJ whole genome shotgun (WGS) entry which is preliminary data.</text>
</comment>
<reference evidence="2 3" key="1">
    <citation type="submission" date="2023-09" db="EMBL/GenBank/DDBJ databases">
        <authorList>
            <person name="Rey-Velasco X."/>
        </authorList>
    </citation>
    <scope>NUCLEOTIDE SEQUENCE [LARGE SCALE GENOMIC DNA]</scope>
    <source>
        <strain evidence="2 3">W431</strain>
    </source>
</reference>
<proteinExistence type="predicted"/>
<dbReference type="RefSeq" id="WP_311583528.1">
    <property type="nucleotide sequence ID" value="NZ_JAVRIF010000009.1"/>
</dbReference>
<name>A0ABU3A6R2_9GAMM</name>
<keyword evidence="1" id="KW-0812">Transmembrane</keyword>
<dbReference type="EMBL" id="JAVRIF010000009">
    <property type="protein sequence ID" value="MDT0604783.1"/>
    <property type="molecule type" value="Genomic_DNA"/>
</dbReference>
<evidence type="ECO:0000313" key="3">
    <source>
        <dbReference type="Proteomes" id="UP001266357"/>
    </source>
</evidence>
<sequence length="104" mass="12269">MVTPELSIIVLNLFIILVAYISIYPKLAGNSFNKISFYDIFASGFSLVLVGFNYWESSYQFSLLVTKTNWFWFTFISYAIIEIPIMIWYFKKRKVKINIKLAKK</sequence>
<organism evidence="2 3">
    <name type="scientific">Thalassotalea castellviae</name>
    <dbReference type="NCBI Taxonomy" id="3075612"/>
    <lineage>
        <taxon>Bacteria</taxon>
        <taxon>Pseudomonadati</taxon>
        <taxon>Pseudomonadota</taxon>
        <taxon>Gammaproteobacteria</taxon>
        <taxon>Alteromonadales</taxon>
        <taxon>Colwelliaceae</taxon>
        <taxon>Thalassotalea</taxon>
    </lineage>
</organism>
<feature type="transmembrane region" description="Helical" evidence="1">
    <location>
        <begin position="70"/>
        <end position="90"/>
    </location>
</feature>
<keyword evidence="1" id="KW-1133">Transmembrane helix</keyword>
<evidence type="ECO:0000256" key="1">
    <source>
        <dbReference type="SAM" id="Phobius"/>
    </source>
</evidence>
<accession>A0ABU3A6R2</accession>